<dbReference type="EMBL" id="JBHRZH010000023">
    <property type="protein sequence ID" value="MFC3764428.1"/>
    <property type="molecule type" value="Genomic_DNA"/>
</dbReference>
<dbReference type="InterPro" id="IPR018946">
    <property type="entry name" value="PhoD-like_MPP"/>
</dbReference>
<dbReference type="InterPro" id="IPR052900">
    <property type="entry name" value="Phospholipid_Metab_Enz"/>
</dbReference>
<reference evidence="5" key="1">
    <citation type="journal article" date="2019" name="Int. J. Syst. Evol. Microbiol.">
        <title>The Global Catalogue of Microorganisms (GCM) 10K type strain sequencing project: providing services to taxonomists for standard genome sequencing and annotation.</title>
        <authorList>
            <consortium name="The Broad Institute Genomics Platform"/>
            <consortium name="The Broad Institute Genome Sequencing Center for Infectious Disease"/>
            <person name="Wu L."/>
            <person name="Ma J."/>
        </authorList>
    </citation>
    <scope>NUCLEOTIDE SEQUENCE [LARGE SCALE GENOMIC DNA]</scope>
    <source>
        <strain evidence="5">CGMCC 4.7241</strain>
    </source>
</reference>
<dbReference type="Gene3D" id="3.60.21.70">
    <property type="entry name" value="PhoD-like phosphatase"/>
    <property type="match status" value="1"/>
</dbReference>
<sequence>MPFPARRSVLRAGLVTGAAALLPSVASPAMAGPGLVRSGRPELTHGIATGDPSSSGAVVWARSSRTARMMVSLSRTPDFRRSVTVRGPVVTGASDYTGQVDVRFLLSGSRVYYRVRLEDPDRHGVHGASQSGSFVTAPSRRQDIRFLWSGDMVGQGWGRNPDLDEIPIFARMLARRPDFFLNSGDTIYADGPLLPSVTLPDGRVWRNVVTTPKTKVAETLSEYRGQWAYNLLDPAVRRFYASVPQIVQWDDHEVTNNWYPGEVLDDPRYTEQRVDVLATRARRAFFEWMPLRRQRHDSLGRVYRKLSYGPLLDVFVLDMRTYKNANSANTSNVPDGGVLGLEQQRWLISSLLKSNARWKIVAADLPLGLVVPDGAAAQEGLAQGDPGAPLGRELQVASVLSALRRHNVRNVVWLTADVHYSAAHHYSPSRATFTDFLPFWEFVSGPLNAGAFGPNALDATFGPEAVFVHAPPAPNASPLEGFQHFGEVEISGETADLTVHLRDQDGTALFSKTLKPERR</sequence>
<dbReference type="Gene3D" id="2.60.40.380">
    <property type="entry name" value="Purple acid phosphatase-like, N-terminal"/>
    <property type="match status" value="1"/>
</dbReference>
<keyword evidence="1" id="KW-0732">Signal</keyword>
<proteinExistence type="predicted"/>
<dbReference type="Pfam" id="PF16655">
    <property type="entry name" value="PhoD_N"/>
    <property type="match status" value="1"/>
</dbReference>
<dbReference type="Pfam" id="PF09423">
    <property type="entry name" value="PhoD"/>
    <property type="match status" value="1"/>
</dbReference>
<dbReference type="InterPro" id="IPR032093">
    <property type="entry name" value="PhoD_N"/>
</dbReference>
<accession>A0ABV7YGZ2</accession>
<dbReference type="CDD" id="cd07389">
    <property type="entry name" value="MPP_PhoD"/>
    <property type="match status" value="1"/>
</dbReference>
<evidence type="ECO:0000313" key="4">
    <source>
        <dbReference type="EMBL" id="MFC3764428.1"/>
    </source>
</evidence>
<protein>
    <submittedName>
        <fullName evidence="4">Alkaline phosphatase D family protein</fullName>
    </submittedName>
</protein>
<dbReference type="InterPro" id="IPR038607">
    <property type="entry name" value="PhoD-like_sf"/>
</dbReference>
<feature type="signal peptide" evidence="1">
    <location>
        <begin position="1"/>
        <end position="31"/>
    </location>
</feature>
<evidence type="ECO:0000313" key="5">
    <source>
        <dbReference type="Proteomes" id="UP001595699"/>
    </source>
</evidence>
<dbReference type="PROSITE" id="PS51318">
    <property type="entry name" value="TAT"/>
    <property type="match status" value="1"/>
</dbReference>
<feature type="chain" id="PRO_5046084607" evidence="1">
    <location>
        <begin position="32"/>
        <end position="519"/>
    </location>
</feature>
<gene>
    <name evidence="4" type="ORF">ACFOUW_26570</name>
</gene>
<organism evidence="4 5">
    <name type="scientific">Tenggerimyces flavus</name>
    <dbReference type="NCBI Taxonomy" id="1708749"/>
    <lineage>
        <taxon>Bacteria</taxon>
        <taxon>Bacillati</taxon>
        <taxon>Actinomycetota</taxon>
        <taxon>Actinomycetes</taxon>
        <taxon>Propionibacteriales</taxon>
        <taxon>Nocardioidaceae</taxon>
        <taxon>Tenggerimyces</taxon>
    </lineage>
</organism>
<dbReference type="PANTHER" id="PTHR43606">
    <property type="entry name" value="PHOSPHATASE, PUTATIVE (AFU_ORTHOLOGUE AFUA_6G08710)-RELATED"/>
    <property type="match status" value="1"/>
</dbReference>
<dbReference type="RefSeq" id="WP_205115493.1">
    <property type="nucleotide sequence ID" value="NZ_JAFBCM010000001.1"/>
</dbReference>
<evidence type="ECO:0000256" key="1">
    <source>
        <dbReference type="SAM" id="SignalP"/>
    </source>
</evidence>
<evidence type="ECO:0000259" key="3">
    <source>
        <dbReference type="Pfam" id="PF16655"/>
    </source>
</evidence>
<dbReference type="PANTHER" id="PTHR43606:SF1">
    <property type="entry name" value="PHOD-LIKE PHOSPHATASE METALLOPHOSPHATASE DOMAIN-CONTAINING PROTEIN"/>
    <property type="match status" value="1"/>
</dbReference>
<feature type="domain" description="PhoD-like phosphatase metallophosphatase" evidence="2">
    <location>
        <begin position="152"/>
        <end position="500"/>
    </location>
</feature>
<evidence type="ECO:0000259" key="2">
    <source>
        <dbReference type="Pfam" id="PF09423"/>
    </source>
</evidence>
<dbReference type="SUPFAM" id="SSF56300">
    <property type="entry name" value="Metallo-dependent phosphatases"/>
    <property type="match status" value="1"/>
</dbReference>
<feature type="domain" description="Phospholipase D N-terminal" evidence="3">
    <location>
        <begin position="45"/>
        <end position="119"/>
    </location>
</feature>
<comment type="caution">
    <text evidence="4">The sequence shown here is derived from an EMBL/GenBank/DDBJ whole genome shotgun (WGS) entry which is preliminary data.</text>
</comment>
<name>A0ABV7YGZ2_9ACTN</name>
<keyword evidence="5" id="KW-1185">Reference proteome</keyword>
<dbReference type="InterPro" id="IPR006311">
    <property type="entry name" value="TAT_signal"/>
</dbReference>
<dbReference type="Proteomes" id="UP001595699">
    <property type="component" value="Unassembled WGS sequence"/>
</dbReference>
<dbReference type="InterPro" id="IPR029052">
    <property type="entry name" value="Metallo-depent_PP-like"/>
</dbReference>